<evidence type="ECO:0000256" key="2">
    <source>
        <dbReference type="SAM" id="SignalP"/>
    </source>
</evidence>
<accession>B4D4J8</accession>
<proteinExistence type="predicted"/>
<evidence type="ECO:0008006" key="5">
    <source>
        <dbReference type="Google" id="ProtNLM"/>
    </source>
</evidence>
<feature type="signal peptide" evidence="2">
    <location>
        <begin position="1"/>
        <end position="20"/>
    </location>
</feature>
<dbReference type="Gene3D" id="1.25.40.10">
    <property type="entry name" value="Tetratricopeptide repeat domain"/>
    <property type="match status" value="3"/>
</dbReference>
<evidence type="ECO:0000256" key="1">
    <source>
        <dbReference type="SAM" id="MobiDB-lite"/>
    </source>
</evidence>
<sequence precursor="true">MNTRILCLAGWLAAAGISAAQSSSPAASPSASESWQQLTRQWPKAATDLDAEGDRLADTGDLKDAAARYQSCLELPGATSEQKALATIKLAQLSEAQFEIATAREAYQKALTLLPPKSGIAHEIRLRLEDTYRRADDLSGLADMWKNYVASHGDDADASLLLAQVLDELRQPIETATWPKPPLPPASQPAGEQRVATAKDAAFAALRGPKFDEEYKILTTAFDTESDPLARFDLTAALGEAANRMGRLNELVATFRTRSRTEKEGWRYFVYLAEIQRSIQNASAAHAELMRALGPRSRDPLFLTEAWRLSIEQQDLGDRVRLGRLLAEVSPSTAHQIELISALFYSHESTDALKGLQANEDAIFADPMPWHDVLLLAGAVSQGEITSRLLESFLAKKPGDWRGRFLLAEARMQAGDFVGAKKYLRELEAAAPPVQAPGENNKDELRGYTTGAVTYDSGIGHGAAADFARRNVHGAGMRDLLDKIGSGLNNPAFSLEELPHFSAYNQFPSRRHLPQTAAEAADAALVIHSVLERQEGHSAEWMAELQPTLAKLPRAERIARLALVQALDPLLQELTAEATAPSGDELTQAIGLEVLLELGANILPGTGRVDVDPSVLSSLLKAFLAREKHPDTLVLGQVELSKVLKLAGQGKEAVEAARTALEGWKAVPADRQYMAMDLAMATGDVEHAEAMLTTQEEKEKAENPGSPYTGQETRKTQLARVIAEQNPDDPRLMKWLVSGMQDTFDRTNLRSSLWQGRSILHAVQKFPYDGRLIYRFSWSWFEIFEIPNQYGKGAALRTAISQKAKELPSPRNLHARLAVICLSWWMKDRDRAIHEALDLATATGNDEVHLLAGSMLTEMERYDEARGELEKVSTTDPDIASDQVARLLVLARAQKDNERAKTLAVQLAGFPSIDSDDTLERVMKDLGLQEQALNFQSSKRAKSEVKFYTGMAGAVKELERESAARNLRTATGLAHGILARVSPLGTTAMERYYRRAALDALRRGSVLTEYTDELKRQLAANPQSLETVLRLADAFENDAAQAVTYARRAVELRPNDLSLQLRLGGALAANRQPADAVRVWEAVFAKDPQAIFSEGFNGYLATFKAAGQLDQFSTILLKTPPGNLLAALAFFSRDTTFYYQQVAEAMNQDGKPAEAIQLWQAALARARRGTTSSFQETNLLQSLIPALLKAGRKDEAIQEFESYFLPPVARQPWGYKIVSPERKWSQTIFQDHKSSLQGTKVMQLASDANVLDALRAKAAAVAAAHPHSPEQLLVLWIDILKHNPARLASMKKEFDEILDELQSTGRPGMPDRLVATGLLGDIGVLAPWAPQTRVTLRSLADVLAEWPEGRELALHIDEKLPDLYDGRPYLDRAKLALSISQKEAANRALQEWISWDGSALRVASTPDVEQNLTAADLMTQAGLPTEAKKIIRRLQITADFRDTKQRLMAMEVLNRAGLAADVAALLQTIKDSEEFHRGAVQLSVAETINRMGMNSEAVAILLKIKASDLYNLELQLSAAELMNQVGMTTQAAELVKKIQASPQLRKQPDLQKRLDELVKRLGPGSKGKPGETIKL</sequence>
<dbReference type="RefSeq" id="WP_006981161.1">
    <property type="nucleotide sequence ID" value="NZ_ABVL01000012.1"/>
</dbReference>
<organism evidence="3 4">
    <name type="scientific">Chthoniobacter flavus Ellin428</name>
    <dbReference type="NCBI Taxonomy" id="497964"/>
    <lineage>
        <taxon>Bacteria</taxon>
        <taxon>Pseudomonadati</taxon>
        <taxon>Verrucomicrobiota</taxon>
        <taxon>Spartobacteria</taxon>
        <taxon>Chthoniobacterales</taxon>
        <taxon>Chthoniobacteraceae</taxon>
        <taxon>Chthoniobacter</taxon>
    </lineage>
</organism>
<dbReference type="InterPro" id="IPR011990">
    <property type="entry name" value="TPR-like_helical_dom_sf"/>
</dbReference>
<evidence type="ECO:0000313" key="3">
    <source>
        <dbReference type="EMBL" id="EDY18451.1"/>
    </source>
</evidence>
<dbReference type="STRING" id="497964.CfE428DRAFT_3836"/>
<name>B4D4J8_9BACT</name>
<feature type="compositionally biased region" description="Low complexity" evidence="1">
    <location>
        <begin position="23"/>
        <end position="34"/>
    </location>
</feature>
<keyword evidence="4" id="KW-1185">Reference proteome</keyword>
<comment type="caution">
    <text evidence="3">The sequence shown here is derived from an EMBL/GenBank/DDBJ whole genome shotgun (WGS) entry which is preliminary data.</text>
</comment>
<feature type="region of interest" description="Disordered" evidence="1">
    <location>
        <begin position="694"/>
        <end position="714"/>
    </location>
</feature>
<dbReference type="SUPFAM" id="SSF48452">
    <property type="entry name" value="TPR-like"/>
    <property type="match status" value="1"/>
</dbReference>
<gene>
    <name evidence="3" type="ORF">CfE428DRAFT_3836</name>
</gene>
<dbReference type="Proteomes" id="UP000005824">
    <property type="component" value="Unassembled WGS sequence"/>
</dbReference>
<keyword evidence="2" id="KW-0732">Signal</keyword>
<dbReference type="InParanoid" id="B4D4J8"/>
<evidence type="ECO:0000313" key="4">
    <source>
        <dbReference type="Proteomes" id="UP000005824"/>
    </source>
</evidence>
<reference evidence="3 4" key="1">
    <citation type="journal article" date="2011" name="J. Bacteriol.">
        <title>Genome sequence of Chthoniobacter flavus Ellin428, an aerobic heterotrophic soil bacterium.</title>
        <authorList>
            <person name="Kant R."/>
            <person name="van Passel M.W."/>
            <person name="Palva A."/>
            <person name="Lucas S."/>
            <person name="Lapidus A."/>
            <person name="Glavina Del Rio T."/>
            <person name="Dalin E."/>
            <person name="Tice H."/>
            <person name="Bruce D."/>
            <person name="Goodwin L."/>
            <person name="Pitluck S."/>
            <person name="Larimer F.W."/>
            <person name="Land M.L."/>
            <person name="Hauser L."/>
            <person name="Sangwan P."/>
            <person name="de Vos W.M."/>
            <person name="Janssen P.H."/>
            <person name="Smidt H."/>
        </authorList>
    </citation>
    <scope>NUCLEOTIDE SEQUENCE [LARGE SCALE GENOMIC DNA]</scope>
    <source>
        <strain evidence="3 4">Ellin428</strain>
    </source>
</reference>
<protein>
    <recommendedName>
        <fullName evidence="5">Tetratricopeptide repeat protein</fullName>
    </recommendedName>
</protein>
<feature type="chain" id="PRO_5002803157" description="Tetratricopeptide repeat protein" evidence="2">
    <location>
        <begin position="21"/>
        <end position="1575"/>
    </location>
</feature>
<dbReference type="EMBL" id="ABVL01000012">
    <property type="protein sequence ID" value="EDY18451.1"/>
    <property type="molecule type" value="Genomic_DNA"/>
</dbReference>
<feature type="region of interest" description="Disordered" evidence="1">
    <location>
        <begin position="23"/>
        <end position="43"/>
    </location>
</feature>